<dbReference type="AlphaFoldDB" id="A0A517LY17"/>
<keyword evidence="3" id="KW-1185">Reference proteome</keyword>
<protein>
    <recommendedName>
        <fullName evidence="4">Carboxypeptidase regulatory-like domain-containing protein</fullName>
    </recommendedName>
</protein>
<proteinExistence type="predicted"/>
<dbReference type="RefSeq" id="WP_145343904.1">
    <property type="nucleotide sequence ID" value="NZ_CP036261.1"/>
</dbReference>
<evidence type="ECO:0000256" key="1">
    <source>
        <dbReference type="SAM" id="SignalP"/>
    </source>
</evidence>
<name>A0A517LY17_9BACT</name>
<evidence type="ECO:0000313" key="2">
    <source>
        <dbReference type="EMBL" id="QDS87502.1"/>
    </source>
</evidence>
<organism evidence="2 3">
    <name type="scientific">Rosistilla ulvae</name>
    <dbReference type="NCBI Taxonomy" id="1930277"/>
    <lineage>
        <taxon>Bacteria</taxon>
        <taxon>Pseudomonadati</taxon>
        <taxon>Planctomycetota</taxon>
        <taxon>Planctomycetia</taxon>
        <taxon>Pirellulales</taxon>
        <taxon>Pirellulaceae</taxon>
        <taxon>Rosistilla</taxon>
    </lineage>
</organism>
<dbReference type="OrthoDB" id="275291at2"/>
<feature type="signal peptide" evidence="1">
    <location>
        <begin position="1"/>
        <end position="31"/>
    </location>
</feature>
<dbReference type="Proteomes" id="UP000319557">
    <property type="component" value="Chromosome"/>
</dbReference>
<feature type="chain" id="PRO_5022207403" description="Carboxypeptidase regulatory-like domain-containing protein" evidence="1">
    <location>
        <begin position="32"/>
        <end position="152"/>
    </location>
</feature>
<dbReference type="KEGG" id="ruv:EC9_16810"/>
<keyword evidence="1" id="KW-0732">Signal</keyword>
<dbReference type="EMBL" id="CP036261">
    <property type="protein sequence ID" value="QDS87502.1"/>
    <property type="molecule type" value="Genomic_DNA"/>
</dbReference>
<accession>A0A517LY17</accession>
<evidence type="ECO:0000313" key="3">
    <source>
        <dbReference type="Proteomes" id="UP000319557"/>
    </source>
</evidence>
<evidence type="ECO:0008006" key="4">
    <source>
        <dbReference type="Google" id="ProtNLM"/>
    </source>
</evidence>
<reference evidence="2 3" key="1">
    <citation type="submission" date="2019-02" db="EMBL/GenBank/DDBJ databases">
        <title>Deep-cultivation of Planctomycetes and their phenomic and genomic characterization uncovers novel biology.</title>
        <authorList>
            <person name="Wiegand S."/>
            <person name="Jogler M."/>
            <person name="Boedeker C."/>
            <person name="Pinto D."/>
            <person name="Vollmers J."/>
            <person name="Rivas-Marin E."/>
            <person name="Kohn T."/>
            <person name="Peeters S.H."/>
            <person name="Heuer A."/>
            <person name="Rast P."/>
            <person name="Oberbeckmann S."/>
            <person name="Bunk B."/>
            <person name="Jeske O."/>
            <person name="Meyerdierks A."/>
            <person name="Storesund J.E."/>
            <person name="Kallscheuer N."/>
            <person name="Luecker S."/>
            <person name="Lage O.M."/>
            <person name="Pohl T."/>
            <person name="Merkel B.J."/>
            <person name="Hornburger P."/>
            <person name="Mueller R.-W."/>
            <person name="Bruemmer F."/>
            <person name="Labrenz M."/>
            <person name="Spormann A.M."/>
            <person name="Op den Camp H."/>
            <person name="Overmann J."/>
            <person name="Amann R."/>
            <person name="Jetten M.S.M."/>
            <person name="Mascher T."/>
            <person name="Medema M.H."/>
            <person name="Devos D.P."/>
            <person name="Kaster A.-K."/>
            <person name="Ovreas L."/>
            <person name="Rohde M."/>
            <person name="Galperin M.Y."/>
            <person name="Jogler C."/>
        </authorList>
    </citation>
    <scope>NUCLEOTIDE SEQUENCE [LARGE SCALE GENOMIC DNA]</scope>
    <source>
        <strain evidence="2 3">EC9</strain>
    </source>
</reference>
<sequence length="152" mass="16272" precursor="true">MLSSYRSVAICNVLGLLVVLLQSGCSPQGFAGTTGTVQGKLTRKGVPLNAGTIVTFVSFEGFAASGETDSDGAFQLMFRGAENIPVSHYRIQLAPARINQSGHFEMDADLRKALKEESRACPFPEKYGASATSDLEFAVREGDNLPLIIDIE</sequence>
<gene>
    <name evidence="2" type="ORF">EC9_16810</name>
</gene>